<dbReference type="EMBL" id="OR159659">
    <property type="protein sequence ID" value="WKW85486.1"/>
    <property type="molecule type" value="Genomic_DNA"/>
</dbReference>
<evidence type="ECO:0000313" key="1">
    <source>
        <dbReference type="EMBL" id="WKW85486.1"/>
    </source>
</evidence>
<evidence type="ECO:0000313" key="2">
    <source>
        <dbReference type="Proteomes" id="UP001654496"/>
    </source>
</evidence>
<organism evidence="1 2">
    <name type="scientific">Rhodococcus phage Reynauld</name>
    <dbReference type="NCBI Taxonomy" id="3062845"/>
    <lineage>
        <taxon>Viruses</taxon>
        <taxon>Duplodnaviria</taxon>
        <taxon>Heunggongvirae</taxon>
        <taxon>Uroviricota</taxon>
        <taxon>Caudoviricetes</taxon>
        <taxon>Caudoviricetes incertae sedis</taxon>
        <taxon>Reynauldvirus</taxon>
        <taxon>Reynauldvirus reynauld</taxon>
    </lineage>
</organism>
<name>A0ACD4ULH0_9CAUD</name>
<reference evidence="1" key="1">
    <citation type="submission" date="2023-06" db="EMBL/GenBank/DDBJ databases">
        <authorList>
            <person name="DeJong R.J."/>
            <person name="Yoon E."/>
            <person name="Radersma M."/>
            <person name="Veenstra M."/>
            <person name="Churu J."/>
            <person name="Moleakunnel K."/>
            <person name="Weaver G."/>
            <person name="Hill E."/>
            <person name="Janvier A."/>
            <person name="Harlow L."/>
            <person name="Kramer C."/>
            <person name="Seinen K."/>
            <person name="Chen A."/>
            <person name="Minasian M."/>
            <person name="Doorn S."/>
            <person name="Dole C."/>
            <person name="Ramsey F."/>
            <person name="Nieze J."/>
            <person name="Baker A."/>
            <person name="Swierenga S."/>
            <person name="White A."/>
            <person name="Howland A."/>
            <person name="Ko C."/>
            <person name="Russell D.A."/>
            <person name="Jacobs-Sera D."/>
            <person name="Hatfull G.F."/>
        </authorList>
    </citation>
    <scope>NUCLEOTIDE SEQUENCE</scope>
</reference>
<gene>
    <name evidence="1" type="primary">34</name>
    <name evidence="1" type="ORF">SEA_REYNAULD_34</name>
</gene>
<dbReference type="Proteomes" id="UP001654496">
    <property type="component" value="Segment"/>
</dbReference>
<sequence>MQEIDHTGISPNHSGRYGARIRLGVGHTQEGNGTKESLGSYLKNPASQVSYHYTIDNSGALAIVDTDRASWSCLDANSYTINYCYAGSFASWDRATWLSKMGDAIDCHAWLWVRDAAKYKVATDTRSWDELRRGLSGATDHWGITAMGIGNHTDLGKNYPWDRFRERVSAHLKGAELAPAPKPVPVPHQIDIEAERAREWIGKRITVGTIPTPDGIGQLASFERGHIYWTPLTGAHAIPNMIFETYADRGFETSPLGYPVGDHTVLTGPDGNPWADVQGFQGGAIYRRYDSEGHTIWGQIRETWNRSGFENGPLGFPVTDEIRSSTGVVQQRFERGRILWNGGDSIVLTPVGGEDQLLDIPH</sequence>
<keyword evidence="2" id="KW-1185">Reference proteome</keyword>
<proteinExistence type="predicted"/>
<accession>A0ACD4ULH0</accession>
<protein>
    <submittedName>
        <fullName evidence="1">Lysin A</fullName>
    </submittedName>
</protein>